<evidence type="ECO:0000256" key="3">
    <source>
        <dbReference type="ARBA" id="ARBA00022679"/>
    </source>
</evidence>
<keyword evidence="4" id="KW-0294">Fucose metabolism</keyword>
<evidence type="ECO:0000256" key="1">
    <source>
        <dbReference type="ARBA" id="ARBA00007737"/>
    </source>
</evidence>
<evidence type="ECO:0000256" key="2">
    <source>
        <dbReference type="ARBA" id="ARBA00022676"/>
    </source>
</evidence>
<keyword evidence="3" id="KW-0808">Transferase</keyword>
<protein>
    <recommendedName>
        <fullName evidence="6">O-fucosyltransferase family protein</fullName>
    </recommendedName>
</protein>
<comment type="caution">
    <text evidence="7">The sequence shown here is derived from an EMBL/GenBank/DDBJ whole genome shotgun (WGS) entry which is preliminary data.</text>
</comment>
<accession>A0AAD7QD87</accession>
<dbReference type="AlphaFoldDB" id="A0AAD7QD87"/>
<proteinExistence type="inferred from homology"/>
<name>A0AAD7QD87_QUISA</name>
<evidence type="ECO:0000256" key="4">
    <source>
        <dbReference type="ARBA" id="ARBA00023253"/>
    </source>
</evidence>
<dbReference type="Proteomes" id="UP001163823">
    <property type="component" value="Chromosome 2"/>
</dbReference>
<evidence type="ECO:0000256" key="5">
    <source>
        <dbReference type="ARBA" id="ARBA00023277"/>
    </source>
</evidence>
<evidence type="ECO:0000313" key="8">
    <source>
        <dbReference type="Proteomes" id="UP001163823"/>
    </source>
</evidence>
<dbReference type="GO" id="GO:0006004">
    <property type="term" value="P:fucose metabolic process"/>
    <property type="evidence" value="ECO:0007669"/>
    <property type="project" value="UniProtKB-KW"/>
</dbReference>
<keyword evidence="5" id="KW-0119">Carbohydrate metabolism</keyword>
<evidence type="ECO:0000256" key="6">
    <source>
        <dbReference type="ARBA" id="ARBA00030350"/>
    </source>
</evidence>
<keyword evidence="8" id="KW-1185">Reference proteome</keyword>
<organism evidence="7 8">
    <name type="scientific">Quillaja saponaria</name>
    <name type="common">Soap bark tree</name>
    <dbReference type="NCBI Taxonomy" id="32244"/>
    <lineage>
        <taxon>Eukaryota</taxon>
        <taxon>Viridiplantae</taxon>
        <taxon>Streptophyta</taxon>
        <taxon>Embryophyta</taxon>
        <taxon>Tracheophyta</taxon>
        <taxon>Spermatophyta</taxon>
        <taxon>Magnoliopsida</taxon>
        <taxon>eudicotyledons</taxon>
        <taxon>Gunneridae</taxon>
        <taxon>Pentapetalae</taxon>
        <taxon>rosids</taxon>
        <taxon>fabids</taxon>
        <taxon>Fabales</taxon>
        <taxon>Quillajaceae</taxon>
        <taxon>Quillaja</taxon>
    </lineage>
</organism>
<dbReference type="PANTHER" id="PTHR31288">
    <property type="entry name" value="O-FUCOSYLTRANSFERASE FAMILY PROTEIN"/>
    <property type="match status" value="1"/>
</dbReference>
<dbReference type="EMBL" id="JARAOO010000002">
    <property type="protein sequence ID" value="KAJ7979384.1"/>
    <property type="molecule type" value="Genomic_DNA"/>
</dbReference>
<comment type="similarity">
    <text evidence="1">Belongs to the glycosyltransferase GT106 family.</text>
</comment>
<dbReference type="PANTHER" id="PTHR31288:SF5">
    <property type="entry name" value="PROTEIN MANNAN SYNTHESIS-RELATED 1"/>
    <property type="match status" value="1"/>
</dbReference>
<dbReference type="Pfam" id="PF10250">
    <property type="entry name" value="O-FucT"/>
    <property type="match status" value="1"/>
</dbReference>
<dbReference type="KEGG" id="qsa:O6P43_002789"/>
<dbReference type="GO" id="GO:0016757">
    <property type="term" value="F:glycosyltransferase activity"/>
    <property type="evidence" value="ECO:0007669"/>
    <property type="project" value="UniProtKB-KW"/>
</dbReference>
<dbReference type="InterPro" id="IPR019378">
    <property type="entry name" value="GDP-Fuc_O-FucTrfase"/>
</dbReference>
<gene>
    <name evidence="7" type="ORF">O6P43_002789</name>
</gene>
<sequence>MTKAKENKYLDSLACRAMFGTLQLQTEIEEVDDSMVCRLKKMSQELNRRFVAVDLRTDMLQKQGCQKRGVNGVKSCYTAQDAGEFLKKIGFGRDTVIYVTQPRWHSNLVALRHIFPKTYTKQDGIIQADKKAKFLSSGSSEYEKVMDLSIGAQSDIFVPAIFSLIYANVAGMRIASGKTQILVPDLINTSSSASDYISPYVS</sequence>
<reference evidence="7" key="1">
    <citation type="journal article" date="2023" name="Science">
        <title>Elucidation of the pathway for biosynthesis of saponin adjuvants from the soapbark tree.</title>
        <authorList>
            <person name="Reed J."/>
            <person name="Orme A."/>
            <person name="El-Demerdash A."/>
            <person name="Owen C."/>
            <person name="Martin L.B.B."/>
            <person name="Misra R.C."/>
            <person name="Kikuchi S."/>
            <person name="Rejzek M."/>
            <person name="Martin A.C."/>
            <person name="Harkess A."/>
            <person name="Leebens-Mack J."/>
            <person name="Louveau T."/>
            <person name="Stephenson M.J."/>
            <person name="Osbourn A."/>
        </authorList>
    </citation>
    <scope>NUCLEOTIDE SEQUENCE</scope>
    <source>
        <strain evidence="7">S10</strain>
    </source>
</reference>
<keyword evidence="2" id="KW-0328">Glycosyltransferase</keyword>
<dbReference type="InterPro" id="IPR024709">
    <property type="entry name" value="FucosylTrfase_pln"/>
</dbReference>
<evidence type="ECO:0000313" key="7">
    <source>
        <dbReference type="EMBL" id="KAJ7979384.1"/>
    </source>
</evidence>